<reference evidence="1 2" key="1">
    <citation type="submission" date="2022-03" db="EMBL/GenBank/DDBJ databases">
        <title>Chryseobacterium sp. isolated from the Andong Sikhe.</title>
        <authorList>
            <person name="Won M."/>
            <person name="Kim S.-J."/>
            <person name="Kwon S.-W."/>
        </authorList>
    </citation>
    <scope>NUCLEOTIDE SEQUENCE [LARGE SCALE GENOMIC DNA]</scope>
    <source>
        <strain evidence="1 2">ADR-1</strain>
    </source>
</reference>
<dbReference type="Proteomes" id="UP000831068">
    <property type="component" value="Chromosome"/>
</dbReference>
<dbReference type="EMBL" id="CP094529">
    <property type="protein sequence ID" value="UOE39361.1"/>
    <property type="molecule type" value="Genomic_DNA"/>
</dbReference>
<gene>
    <name evidence="1" type="ORF">MTP08_06195</name>
</gene>
<protein>
    <submittedName>
        <fullName evidence="1">Uncharacterized protein</fullName>
    </submittedName>
</protein>
<accession>A0ABY4BNJ9</accession>
<dbReference type="RefSeq" id="WP_243577532.1">
    <property type="nucleotide sequence ID" value="NZ_CP094529.1"/>
</dbReference>
<proteinExistence type="predicted"/>
<evidence type="ECO:0000313" key="1">
    <source>
        <dbReference type="EMBL" id="UOE39361.1"/>
    </source>
</evidence>
<evidence type="ECO:0000313" key="2">
    <source>
        <dbReference type="Proteomes" id="UP000831068"/>
    </source>
</evidence>
<name>A0ABY4BNJ9_9FLAO</name>
<organism evidence="1 2">
    <name type="scientific">Chryseobacterium oryzae</name>
    <dbReference type="NCBI Taxonomy" id="2929799"/>
    <lineage>
        <taxon>Bacteria</taxon>
        <taxon>Pseudomonadati</taxon>
        <taxon>Bacteroidota</taxon>
        <taxon>Flavobacteriia</taxon>
        <taxon>Flavobacteriales</taxon>
        <taxon>Weeksellaceae</taxon>
        <taxon>Chryseobacterium group</taxon>
        <taxon>Chryseobacterium</taxon>
    </lineage>
</organism>
<keyword evidence="2" id="KW-1185">Reference proteome</keyword>
<sequence length="289" mass="31113">MKKTIFSIITFIVPYFSFSQSIGINTIPSNTEVAKVVIDSPTPGNGSVKFQTTTTAPIAQQVLVSDANGNAVWQNYNLDASAIYQNVLVNYTPTPFTLSGTSNSGGGFITPATYTGASFDLPEGIWAIYISMKATATSGTTTTQPLVTGQGLWIRLLIDNKSTNYTSPYFRMRQLSISETNTNLYDNNNNGTFDPPYLISGNIVGPNSSGLLNGEIYLINCDYKYKLAGTTGTEVTVNKKNTFYIKLNVESYGGNTPNTQFNVSGVGSPPSFSGENRIVPIFAGKCPVN</sequence>